<dbReference type="PROSITE" id="PS51186">
    <property type="entry name" value="GNAT"/>
    <property type="match status" value="1"/>
</dbReference>
<dbReference type="Pfam" id="PF00583">
    <property type="entry name" value="Acetyltransf_1"/>
    <property type="match status" value="1"/>
</dbReference>
<reference evidence="3" key="1">
    <citation type="submission" date="2016-01" db="EMBL/GenBank/DDBJ databases">
        <authorList>
            <person name="Vorgias C.E."/>
        </authorList>
    </citation>
    <scope>NUCLEOTIDE SEQUENCE [LARGE SCALE GENOMIC DNA]</scope>
</reference>
<dbReference type="InterPro" id="IPR000182">
    <property type="entry name" value="GNAT_dom"/>
</dbReference>
<dbReference type="InterPro" id="IPR016181">
    <property type="entry name" value="Acyl_CoA_acyltransferase"/>
</dbReference>
<evidence type="ECO:0000259" key="1">
    <source>
        <dbReference type="PROSITE" id="PS51186"/>
    </source>
</evidence>
<organism evidence="2 3">
    <name type="scientific">Thermococcus chitonophagus</name>
    <dbReference type="NCBI Taxonomy" id="54262"/>
    <lineage>
        <taxon>Archaea</taxon>
        <taxon>Methanobacteriati</taxon>
        <taxon>Methanobacteriota</taxon>
        <taxon>Thermococci</taxon>
        <taxon>Thermococcales</taxon>
        <taxon>Thermococcaceae</taxon>
        <taxon>Thermococcus</taxon>
    </lineage>
</organism>
<dbReference type="EMBL" id="LN999010">
    <property type="protein sequence ID" value="CUX78799.1"/>
    <property type="molecule type" value="Genomic_DNA"/>
</dbReference>
<dbReference type="KEGG" id="tch:CHITON_2020"/>
<feature type="domain" description="N-acetyltransferase" evidence="1">
    <location>
        <begin position="1"/>
        <end position="129"/>
    </location>
</feature>
<dbReference type="Gene3D" id="3.40.630.30">
    <property type="match status" value="1"/>
</dbReference>
<dbReference type="CDD" id="cd04301">
    <property type="entry name" value="NAT_SF"/>
    <property type="match status" value="1"/>
</dbReference>
<dbReference type="SUPFAM" id="SSF55729">
    <property type="entry name" value="Acyl-CoA N-acyltransferases (Nat)"/>
    <property type="match status" value="1"/>
</dbReference>
<sequence>MKVLTVSRENLADFQSLYVEFFRELRGKQGWGFNEEELKREAKEYFERGDLIFIAYKDEPAGFIRLSSREGCYWIEELFVKPKFRGQGMGKALVRRAEEEVKKHDNALYLYVLPQDKDAIGFGRRWDTK</sequence>
<name>A0A170SX95_9EURY</name>
<gene>
    <name evidence="2" type="ORF">CHITON_2020</name>
</gene>
<proteinExistence type="predicted"/>
<protein>
    <recommendedName>
        <fullName evidence="1">N-acetyltransferase domain-containing protein</fullName>
    </recommendedName>
</protein>
<dbReference type="GO" id="GO:0016747">
    <property type="term" value="F:acyltransferase activity, transferring groups other than amino-acyl groups"/>
    <property type="evidence" value="ECO:0007669"/>
    <property type="project" value="InterPro"/>
</dbReference>
<dbReference type="Proteomes" id="UP000093069">
    <property type="component" value="Chromosome I"/>
</dbReference>
<evidence type="ECO:0000313" key="2">
    <source>
        <dbReference type="EMBL" id="CUX78799.1"/>
    </source>
</evidence>
<accession>A0A170SX95</accession>
<dbReference type="STRING" id="54262.CHITON_2020"/>
<dbReference type="AlphaFoldDB" id="A0A170SX95"/>
<evidence type="ECO:0000313" key="3">
    <source>
        <dbReference type="Proteomes" id="UP000093069"/>
    </source>
</evidence>